<keyword evidence="7" id="KW-0547">Nucleotide-binding</keyword>
<keyword evidence="7" id="KW-0067">ATP-binding</keyword>
<keyword evidence="3 5" id="KW-1133">Transmembrane helix</keyword>
<reference evidence="7" key="1">
    <citation type="journal article" date="2020" name="mSystems">
        <title>Genome- and Community-Level Interaction Insights into Carbon Utilization and Element Cycling Functions of Hydrothermarchaeota in Hydrothermal Sediment.</title>
        <authorList>
            <person name="Zhou Z."/>
            <person name="Liu Y."/>
            <person name="Xu W."/>
            <person name="Pan J."/>
            <person name="Luo Z.H."/>
            <person name="Li M."/>
        </authorList>
    </citation>
    <scope>NUCLEOTIDE SEQUENCE [LARGE SCALE GENOMIC DNA]</scope>
    <source>
        <strain evidence="7">SpSt-1220</strain>
    </source>
</reference>
<feature type="transmembrane region" description="Helical" evidence="5">
    <location>
        <begin position="284"/>
        <end position="301"/>
    </location>
</feature>
<dbReference type="Gene3D" id="3.40.50.300">
    <property type="entry name" value="P-loop containing nucleotide triphosphate hydrolases"/>
    <property type="match status" value="1"/>
</dbReference>
<dbReference type="PANTHER" id="PTHR43394">
    <property type="entry name" value="ATP-DEPENDENT PERMEASE MDL1, MITOCHONDRIAL"/>
    <property type="match status" value="1"/>
</dbReference>
<comment type="subcellular location">
    <subcellularLocation>
        <location evidence="1">Cell membrane</location>
        <topology evidence="1">Multi-pass membrane protein</topology>
    </subcellularLocation>
</comment>
<dbReference type="SUPFAM" id="SSF52540">
    <property type="entry name" value="P-loop containing nucleoside triphosphate hydrolases"/>
    <property type="match status" value="1"/>
</dbReference>
<evidence type="ECO:0000256" key="5">
    <source>
        <dbReference type="SAM" id="Phobius"/>
    </source>
</evidence>
<dbReference type="InterPro" id="IPR027417">
    <property type="entry name" value="P-loop_NTPase"/>
</dbReference>
<evidence type="ECO:0000256" key="2">
    <source>
        <dbReference type="ARBA" id="ARBA00022692"/>
    </source>
</evidence>
<dbReference type="InterPro" id="IPR036640">
    <property type="entry name" value="ABC1_TM_sf"/>
</dbReference>
<feature type="transmembrane region" description="Helical" evidence="5">
    <location>
        <begin position="33"/>
        <end position="53"/>
    </location>
</feature>
<dbReference type="PROSITE" id="PS50929">
    <property type="entry name" value="ABC_TM1F"/>
    <property type="match status" value="1"/>
</dbReference>
<evidence type="ECO:0000256" key="3">
    <source>
        <dbReference type="ARBA" id="ARBA00022989"/>
    </source>
</evidence>
<keyword evidence="2 5" id="KW-0812">Transmembrane</keyword>
<dbReference type="AlphaFoldDB" id="A0A831LH89"/>
<feature type="non-terminal residue" evidence="7">
    <location>
        <position position="395"/>
    </location>
</feature>
<organism evidence="7">
    <name type="scientific">Geoalkalibacter subterraneus</name>
    <dbReference type="NCBI Taxonomy" id="483547"/>
    <lineage>
        <taxon>Bacteria</taxon>
        <taxon>Pseudomonadati</taxon>
        <taxon>Thermodesulfobacteriota</taxon>
        <taxon>Desulfuromonadia</taxon>
        <taxon>Desulfuromonadales</taxon>
        <taxon>Geoalkalibacteraceae</taxon>
        <taxon>Geoalkalibacter</taxon>
    </lineage>
</organism>
<sequence>MAHGPHFHDSDEITGRHLDWPLFRRFLGYLRPYRFSALAAFMLLPMVAGARLVQPYLLKVGIDDYIVPGAIGGLWQVALLFLAAVLAEGVLVYLQTFVVQLVGQRIMADLRSEGFARLPRLPASFYDRHSSGRLVTRLTSDVENVGEMFGSGVVSALGDLLTLAAIVTIMLWMSPSLSLVAFAVIPVLLLFGGFFRHYIRRANRQVRARLAALNGYVAERISGVDEVRLFVQEERTLKEFDHLQDGYQRASMGVINWDASLYAVVEALGAVAIAAILWRGGGEVIAGVASFGTLVAFIEYVQKFFAPLRDLSAKYAVIQSSNASLERIFDLFDQPLEPQGGISETSGPGELRLEKVSFSYDSKTPVLQNLDLELPPGSSLAVVGDTGSGKTTLAR</sequence>
<dbReference type="Gene3D" id="1.20.1560.10">
    <property type="entry name" value="ABC transporter type 1, transmembrane domain"/>
    <property type="match status" value="1"/>
</dbReference>
<dbReference type="PANTHER" id="PTHR43394:SF1">
    <property type="entry name" value="ATP-BINDING CASSETTE SUB-FAMILY B MEMBER 10, MITOCHONDRIAL"/>
    <property type="match status" value="1"/>
</dbReference>
<evidence type="ECO:0000313" key="7">
    <source>
        <dbReference type="EMBL" id="HDR46857.1"/>
    </source>
</evidence>
<evidence type="ECO:0000256" key="1">
    <source>
        <dbReference type="ARBA" id="ARBA00004651"/>
    </source>
</evidence>
<proteinExistence type="predicted"/>
<feature type="domain" description="ABC transmembrane type-1" evidence="6">
    <location>
        <begin position="47"/>
        <end position="320"/>
    </location>
</feature>
<dbReference type="GO" id="GO:0005524">
    <property type="term" value="F:ATP binding"/>
    <property type="evidence" value="ECO:0007669"/>
    <property type="project" value="UniProtKB-KW"/>
</dbReference>
<dbReference type="GO" id="GO:0015421">
    <property type="term" value="F:ABC-type oligopeptide transporter activity"/>
    <property type="evidence" value="ECO:0007669"/>
    <property type="project" value="TreeGrafter"/>
</dbReference>
<comment type="caution">
    <text evidence="7">The sequence shown here is derived from an EMBL/GenBank/DDBJ whole genome shotgun (WGS) entry which is preliminary data.</text>
</comment>
<dbReference type="EMBL" id="DSDO01000284">
    <property type="protein sequence ID" value="HDR46857.1"/>
    <property type="molecule type" value="Genomic_DNA"/>
</dbReference>
<dbReference type="CDD" id="cd18544">
    <property type="entry name" value="ABC_6TM_TmrA_like"/>
    <property type="match status" value="1"/>
</dbReference>
<dbReference type="Pfam" id="PF00664">
    <property type="entry name" value="ABC_membrane"/>
    <property type="match status" value="1"/>
</dbReference>
<protein>
    <submittedName>
        <fullName evidence="7">ABC transporter ATP-binding protein</fullName>
    </submittedName>
</protein>
<dbReference type="InterPro" id="IPR011527">
    <property type="entry name" value="ABC1_TM_dom"/>
</dbReference>
<dbReference type="Proteomes" id="UP000886162">
    <property type="component" value="Unassembled WGS sequence"/>
</dbReference>
<dbReference type="SUPFAM" id="SSF90123">
    <property type="entry name" value="ABC transporter transmembrane region"/>
    <property type="match status" value="1"/>
</dbReference>
<dbReference type="GO" id="GO:0005886">
    <property type="term" value="C:plasma membrane"/>
    <property type="evidence" value="ECO:0007669"/>
    <property type="project" value="UniProtKB-SubCell"/>
</dbReference>
<evidence type="ECO:0000256" key="4">
    <source>
        <dbReference type="ARBA" id="ARBA00023136"/>
    </source>
</evidence>
<evidence type="ECO:0000259" key="6">
    <source>
        <dbReference type="PROSITE" id="PS50929"/>
    </source>
</evidence>
<feature type="transmembrane region" description="Helical" evidence="5">
    <location>
        <begin position="73"/>
        <end position="102"/>
    </location>
</feature>
<gene>
    <name evidence="7" type="ORF">ENN94_04055</name>
</gene>
<feature type="transmembrane region" description="Helical" evidence="5">
    <location>
        <begin position="153"/>
        <end position="173"/>
    </location>
</feature>
<keyword evidence="4 5" id="KW-0472">Membrane</keyword>
<feature type="transmembrane region" description="Helical" evidence="5">
    <location>
        <begin position="179"/>
        <end position="199"/>
    </location>
</feature>
<name>A0A831LH89_9BACT</name>
<dbReference type="InterPro" id="IPR039421">
    <property type="entry name" value="Type_1_exporter"/>
</dbReference>
<accession>A0A831LH89</accession>
<feature type="transmembrane region" description="Helical" evidence="5">
    <location>
        <begin position="259"/>
        <end position="278"/>
    </location>
</feature>